<accession>A0ABY4JH94</accession>
<evidence type="ECO:0000313" key="3">
    <source>
        <dbReference type="Proteomes" id="UP000830639"/>
    </source>
</evidence>
<protein>
    <submittedName>
        <fullName evidence="2">M48 family metallopeptidase</fullName>
    </submittedName>
</protein>
<reference evidence="2 3" key="1">
    <citation type="submission" date="2022-04" db="EMBL/GenBank/DDBJ databases">
        <title>Mechanism of arsenic methylation and mitigation arsenic toxicity by Bacillus sp. LH14 from an Arsenic-Contaminated Paddy Soil.</title>
        <authorList>
            <person name="Wang D."/>
        </authorList>
    </citation>
    <scope>NUCLEOTIDE SEQUENCE [LARGE SCALE GENOMIC DNA]</scope>
    <source>
        <strain evidence="2 3">LH14</strain>
    </source>
</reference>
<proteinExistence type="predicted"/>
<dbReference type="Gene3D" id="3.30.2010.10">
    <property type="entry name" value="Metalloproteases ('zincins'), catalytic domain"/>
    <property type="match status" value="1"/>
</dbReference>
<organism evidence="2 3">
    <name type="scientific">Gottfriedia acidiceleris</name>
    <dbReference type="NCBI Taxonomy" id="371036"/>
    <lineage>
        <taxon>Bacteria</taxon>
        <taxon>Bacillati</taxon>
        <taxon>Bacillota</taxon>
        <taxon>Bacilli</taxon>
        <taxon>Bacillales</taxon>
        <taxon>Bacillaceae</taxon>
        <taxon>Gottfriedia</taxon>
    </lineage>
</organism>
<evidence type="ECO:0000313" key="2">
    <source>
        <dbReference type="EMBL" id="UPM52449.1"/>
    </source>
</evidence>
<dbReference type="Pfam" id="PF01863">
    <property type="entry name" value="YgjP-like"/>
    <property type="match status" value="1"/>
</dbReference>
<dbReference type="CDD" id="cd07344">
    <property type="entry name" value="M48_yhfN_like"/>
    <property type="match status" value="1"/>
</dbReference>
<dbReference type="InterPro" id="IPR053136">
    <property type="entry name" value="UTP_pyrophosphatase-like"/>
</dbReference>
<dbReference type="InterPro" id="IPR002725">
    <property type="entry name" value="YgjP-like_metallopeptidase"/>
</dbReference>
<sequence>MSIKTIKISNIDVEIEKKNIKNLHLGVYPPNGRVRVAAPMKTTDESIRLMIISKISWIKKQQNKFQSQLRQSQREYVSGESHYLWGTRYLLNVIYHKGAAKVIIRNKKFIDLYVRDGTSRDQRERVMTNWYREQIKAVIPDIIQKWEPLMNVAVDEWRVKAMKTKWGTCNVNAKRIWLNLHLVKKPPQCIEYVVVHEMVHLKERTHNSRFVSLMDNYYPNWRTIRDELNMFMLDFVESFKE</sequence>
<dbReference type="PANTHER" id="PTHR30399">
    <property type="entry name" value="UNCHARACTERIZED PROTEIN YGJP"/>
    <property type="match status" value="1"/>
</dbReference>
<gene>
    <name evidence="2" type="ORF">MY490_11390</name>
</gene>
<keyword evidence="3" id="KW-1185">Reference proteome</keyword>
<dbReference type="RefSeq" id="WP_248265822.1">
    <property type="nucleotide sequence ID" value="NZ_CP096034.1"/>
</dbReference>
<evidence type="ECO:0000259" key="1">
    <source>
        <dbReference type="Pfam" id="PF01863"/>
    </source>
</evidence>
<name>A0ABY4JH94_9BACI</name>
<dbReference type="EMBL" id="CP096034">
    <property type="protein sequence ID" value="UPM52449.1"/>
    <property type="molecule type" value="Genomic_DNA"/>
</dbReference>
<feature type="domain" description="YgjP-like metallopeptidase" evidence="1">
    <location>
        <begin position="25"/>
        <end position="229"/>
    </location>
</feature>
<dbReference type="PANTHER" id="PTHR30399:SF1">
    <property type="entry name" value="UTP PYROPHOSPHATASE"/>
    <property type="match status" value="1"/>
</dbReference>
<dbReference type="Proteomes" id="UP000830639">
    <property type="component" value="Chromosome"/>
</dbReference>